<proteinExistence type="inferred from homology"/>
<feature type="transmembrane region" description="Helical" evidence="6">
    <location>
        <begin position="289"/>
        <end position="309"/>
    </location>
</feature>
<gene>
    <name evidence="7" type="ORF">DCC88_01535</name>
</gene>
<evidence type="ECO:0000256" key="1">
    <source>
        <dbReference type="ARBA" id="ARBA00004141"/>
    </source>
</evidence>
<dbReference type="AlphaFoldDB" id="A0A369KWM3"/>
<keyword evidence="3 6" id="KW-0812">Transmembrane</keyword>
<feature type="transmembrane region" description="Helical" evidence="6">
    <location>
        <begin position="231"/>
        <end position="252"/>
    </location>
</feature>
<dbReference type="PANTHER" id="PTHR30238">
    <property type="entry name" value="MEMBRANE BOUND PREDICTED REDOX MODULATOR"/>
    <property type="match status" value="1"/>
</dbReference>
<organism evidence="7 8">
    <name type="scientific">Spirobacillus cienkowskii</name>
    <dbReference type="NCBI Taxonomy" id="495820"/>
    <lineage>
        <taxon>Bacteria</taxon>
        <taxon>Pseudomonadati</taxon>
        <taxon>Bdellovibrionota</taxon>
        <taxon>Oligoflexia</taxon>
        <taxon>Silvanigrellales</taxon>
        <taxon>Spirobacillus</taxon>
    </lineage>
</organism>
<feature type="transmembrane region" description="Helical" evidence="6">
    <location>
        <begin position="264"/>
        <end position="283"/>
    </location>
</feature>
<dbReference type="Proteomes" id="UP000253934">
    <property type="component" value="Unassembled WGS sequence"/>
</dbReference>
<feature type="transmembrane region" description="Helical" evidence="6">
    <location>
        <begin position="86"/>
        <end position="104"/>
    </location>
</feature>
<evidence type="ECO:0000256" key="4">
    <source>
        <dbReference type="ARBA" id="ARBA00022989"/>
    </source>
</evidence>
<dbReference type="EMBL" id="QOVW01000008">
    <property type="protein sequence ID" value="RDB37105.1"/>
    <property type="molecule type" value="Genomic_DNA"/>
</dbReference>
<protein>
    <recommendedName>
        <fullName evidence="9">TerC family protein</fullName>
    </recommendedName>
</protein>
<feature type="transmembrane region" description="Helical" evidence="6">
    <location>
        <begin position="46"/>
        <end position="66"/>
    </location>
</feature>
<evidence type="ECO:0008006" key="9">
    <source>
        <dbReference type="Google" id="ProtNLM"/>
    </source>
</evidence>
<feature type="transmembrane region" description="Helical" evidence="6">
    <location>
        <begin position="202"/>
        <end position="225"/>
    </location>
</feature>
<feature type="transmembrane region" description="Helical" evidence="6">
    <location>
        <begin position="111"/>
        <end position="133"/>
    </location>
</feature>
<keyword evidence="8" id="KW-1185">Reference proteome</keyword>
<evidence type="ECO:0000256" key="6">
    <source>
        <dbReference type="SAM" id="Phobius"/>
    </source>
</evidence>
<evidence type="ECO:0000256" key="5">
    <source>
        <dbReference type="ARBA" id="ARBA00023136"/>
    </source>
</evidence>
<dbReference type="NCBIfam" id="TIGR03718">
    <property type="entry name" value="R_switched_Alx"/>
    <property type="match status" value="1"/>
</dbReference>
<reference evidence="7" key="1">
    <citation type="submission" date="2018-04" db="EMBL/GenBank/DDBJ databases">
        <title>Draft genome sequence of the Candidatus Spirobacillus cienkowskii, a pathogen of freshwater Daphnia species, reconstructed from hemolymph metagenomic reads.</title>
        <authorList>
            <person name="Bresciani L."/>
            <person name="Lemos L.N."/>
            <person name="Wale N."/>
            <person name="Lin J.Y."/>
            <person name="Fernandes G.R."/>
            <person name="Duffy M.A."/>
            <person name="Rodrigues J.M."/>
        </authorList>
    </citation>
    <scope>NUCLEOTIDE SEQUENCE [LARGE SCALE GENOMIC DNA]</scope>
    <source>
        <strain evidence="7">Binning01</strain>
    </source>
</reference>
<dbReference type="GO" id="GO:0016020">
    <property type="term" value="C:membrane"/>
    <property type="evidence" value="ECO:0007669"/>
    <property type="project" value="UniProtKB-SubCell"/>
</dbReference>
<feature type="transmembrane region" description="Helical" evidence="6">
    <location>
        <begin position="139"/>
        <end position="156"/>
    </location>
</feature>
<feature type="transmembrane region" description="Helical" evidence="6">
    <location>
        <begin position="14"/>
        <end position="34"/>
    </location>
</feature>
<keyword evidence="4 6" id="KW-1133">Transmembrane helix</keyword>
<keyword evidence="5 6" id="KW-0472">Membrane</keyword>
<evidence type="ECO:0000256" key="3">
    <source>
        <dbReference type="ARBA" id="ARBA00022692"/>
    </source>
</evidence>
<dbReference type="InterPro" id="IPR005496">
    <property type="entry name" value="Integral_membrane_TerC"/>
</dbReference>
<evidence type="ECO:0000313" key="7">
    <source>
        <dbReference type="EMBL" id="RDB37105.1"/>
    </source>
</evidence>
<accession>A0A369KWM3</accession>
<dbReference type="InterPro" id="IPR022369">
    <property type="entry name" value="Integral_membrane_TerC_rswitch"/>
</dbReference>
<evidence type="ECO:0000313" key="8">
    <source>
        <dbReference type="Proteomes" id="UP000253934"/>
    </source>
</evidence>
<comment type="subcellular location">
    <subcellularLocation>
        <location evidence="1">Membrane</location>
        <topology evidence="1">Multi-pass membrane protein</topology>
    </subcellularLocation>
</comment>
<comment type="caution">
    <text evidence="7">The sequence shown here is derived from an EMBL/GenBank/DDBJ whole genome shotgun (WGS) entry which is preliminary data.</text>
</comment>
<name>A0A369KWM3_9BACT</name>
<sequence length="318" mass="36089">MFSFLNSISVAPSWLWFGFVVVILVLLIIDLSLFSRLSQKKHTKTSLIESGLWILLAIVFNIWFGFNYGVELGIEFFTGYLVEKTLSVDNIFVILLIFTSFKIPREYQHRVLFYGVLGAIIMRGSFILLGAQLMHNFKWIIYVFGVILIITGIKLLREADSKISGKDNILVKFIKKFIPTTDKFHGNKFFIKKSKKYYATPLFMALIVIEATDLIFAVDSVPAVFAVTNDAFIAFSSNILAILGLRALYFVFAEWIVKLKYLKPGLAVILSFIGLKMLLIDVIKIPGWMSLIVIISILTTAGLGSWYSIKNQHKKSKI</sequence>
<dbReference type="Pfam" id="PF03741">
    <property type="entry name" value="TerC"/>
    <property type="match status" value="1"/>
</dbReference>
<evidence type="ECO:0000256" key="2">
    <source>
        <dbReference type="ARBA" id="ARBA00007511"/>
    </source>
</evidence>
<comment type="similarity">
    <text evidence="2">Belongs to the TerC family.</text>
</comment>
<dbReference type="PANTHER" id="PTHR30238:SF0">
    <property type="entry name" value="THYLAKOID MEMBRANE PROTEIN TERC, CHLOROPLASTIC"/>
    <property type="match status" value="1"/>
</dbReference>